<evidence type="ECO:0000256" key="5">
    <source>
        <dbReference type="PROSITE-ProRule" id="PRU00335"/>
    </source>
</evidence>
<keyword evidence="1" id="KW-0678">Repressor</keyword>
<dbReference type="GO" id="GO:0000976">
    <property type="term" value="F:transcription cis-regulatory region binding"/>
    <property type="evidence" value="ECO:0007669"/>
    <property type="project" value="TreeGrafter"/>
</dbReference>
<dbReference type="GO" id="GO:0003700">
    <property type="term" value="F:DNA-binding transcription factor activity"/>
    <property type="evidence" value="ECO:0007669"/>
    <property type="project" value="TreeGrafter"/>
</dbReference>
<evidence type="ECO:0000259" key="6">
    <source>
        <dbReference type="PROSITE" id="PS50977"/>
    </source>
</evidence>
<dbReference type="AlphaFoldDB" id="A0A917E1J1"/>
<dbReference type="Pfam" id="PF00440">
    <property type="entry name" value="TetR_N"/>
    <property type="match status" value="1"/>
</dbReference>
<comment type="caution">
    <text evidence="7">The sequence shown here is derived from an EMBL/GenBank/DDBJ whole genome shotgun (WGS) entry which is preliminary data.</text>
</comment>
<dbReference type="InterPro" id="IPR001647">
    <property type="entry name" value="HTH_TetR"/>
</dbReference>
<dbReference type="PROSITE" id="PS01081">
    <property type="entry name" value="HTH_TETR_1"/>
    <property type="match status" value="1"/>
</dbReference>
<evidence type="ECO:0000313" key="8">
    <source>
        <dbReference type="Proteomes" id="UP000644699"/>
    </source>
</evidence>
<gene>
    <name evidence="7" type="ORF">GCM10011390_09180</name>
</gene>
<dbReference type="Proteomes" id="UP000644699">
    <property type="component" value="Unassembled WGS sequence"/>
</dbReference>
<dbReference type="PANTHER" id="PTHR30055:SF240">
    <property type="entry name" value="HTH-TYPE TRANSCRIPTIONAL REGULATOR ACRR"/>
    <property type="match status" value="1"/>
</dbReference>
<sequence length="209" mass="23396">MRRTKEEAQETRDALLDAAEAVFHREGVARATLSQIASEAKVTRGAIYWHFSGKAALFKAMCERVSAPEEEFFVEQAERRDGGTLANLRALGLEMVRRFVANGHAQRVHEILLFRCEYVGEMSEALAERREKEKAFDRAVLEAFDHARQAGELGAGWTSELAAAALRCAVMGAISDWLRLDRGYDLMEVAALLLDSLFASYSRERPSRA</sequence>
<evidence type="ECO:0000313" key="7">
    <source>
        <dbReference type="EMBL" id="GGD92609.1"/>
    </source>
</evidence>
<dbReference type="EMBL" id="BMIQ01000001">
    <property type="protein sequence ID" value="GGD92609.1"/>
    <property type="molecule type" value="Genomic_DNA"/>
</dbReference>
<dbReference type="InterPro" id="IPR009057">
    <property type="entry name" value="Homeodomain-like_sf"/>
</dbReference>
<keyword evidence="2" id="KW-0805">Transcription regulation</keyword>
<dbReference type="InterPro" id="IPR050109">
    <property type="entry name" value="HTH-type_TetR-like_transc_reg"/>
</dbReference>
<organism evidence="7 8">
    <name type="scientific">Aureimonas endophytica</name>
    <dbReference type="NCBI Taxonomy" id="2027858"/>
    <lineage>
        <taxon>Bacteria</taxon>
        <taxon>Pseudomonadati</taxon>
        <taxon>Pseudomonadota</taxon>
        <taxon>Alphaproteobacteria</taxon>
        <taxon>Hyphomicrobiales</taxon>
        <taxon>Aurantimonadaceae</taxon>
        <taxon>Aureimonas</taxon>
    </lineage>
</organism>
<evidence type="ECO:0000256" key="1">
    <source>
        <dbReference type="ARBA" id="ARBA00022491"/>
    </source>
</evidence>
<dbReference type="PRINTS" id="PR00455">
    <property type="entry name" value="HTHTETR"/>
</dbReference>
<keyword evidence="3 5" id="KW-0238">DNA-binding</keyword>
<dbReference type="InterPro" id="IPR036271">
    <property type="entry name" value="Tet_transcr_reg_TetR-rel_C_sf"/>
</dbReference>
<dbReference type="Pfam" id="PF08361">
    <property type="entry name" value="TetR_C_2"/>
    <property type="match status" value="1"/>
</dbReference>
<name>A0A917E1J1_9HYPH</name>
<dbReference type="SUPFAM" id="SSF46689">
    <property type="entry name" value="Homeodomain-like"/>
    <property type="match status" value="1"/>
</dbReference>
<dbReference type="RefSeq" id="WP_188907002.1">
    <property type="nucleotide sequence ID" value="NZ_BMIQ01000001.1"/>
</dbReference>
<reference evidence="7" key="2">
    <citation type="submission" date="2020-09" db="EMBL/GenBank/DDBJ databases">
        <authorList>
            <person name="Sun Q."/>
            <person name="Zhou Y."/>
        </authorList>
    </citation>
    <scope>NUCLEOTIDE SEQUENCE</scope>
    <source>
        <strain evidence="7">CGMCC 1.15367</strain>
    </source>
</reference>
<evidence type="ECO:0000256" key="4">
    <source>
        <dbReference type="ARBA" id="ARBA00023163"/>
    </source>
</evidence>
<dbReference type="Gene3D" id="1.10.357.10">
    <property type="entry name" value="Tetracycline Repressor, domain 2"/>
    <property type="match status" value="1"/>
</dbReference>
<dbReference type="PANTHER" id="PTHR30055">
    <property type="entry name" value="HTH-TYPE TRANSCRIPTIONAL REGULATOR RUTR"/>
    <property type="match status" value="1"/>
</dbReference>
<dbReference type="SUPFAM" id="SSF48498">
    <property type="entry name" value="Tetracyclin repressor-like, C-terminal domain"/>
    <property type="match status" value="1"/>
</dbReference>
<feature type="domain" description="HTH tetR-type" evidence="6">
    <location>
        <begin position="9"/>
        <end position="69"/>
    </location>
</feature>
<dbReference type="PROSITE" id="PS50977">
    <property type="entry name" value="HTH_TETR_2"/>
    <property type="match status" value="1"/>
</dbReference>
<evidence type="ECO:0000256" key="2">
    <source>
        <dbReference type="ARBA" id="ARBA00023015"/>
    </source>
</evidence>
<feature type="DNA-binding region" description="H-T-H motif" evidence="5">
    <location>
        <begin position="32"/>
        <end position="51"/>
    </location>
</feature>
<evidence type="ECO:0000256" key="3">
    <source>
        <dbReference type="ARBA" id="ARBA00023125"/>
    </source>
</evidence>
<keyword evidence="4" id="KW-0804">Transcription</keyword>
<dbReference type="InterPro" id="IPR013572">
    <property type="entry name" value="Tscrpt_reg_MAATS_C"/>
</dbReference>
<keyword evidence="8" id="KW-1185">Reference proteome</keyword>
<accession>A0A917E1J1</accession>
<dbReference type="InterPro" id="IPR023772">
    <property type="entry name" value="DNA-bd_HTH_TetR-type_CS"/>
</dbReference>
<proteinExistence type="predicted"/>
<protein>
    <submittedName>
        <fullName evidence="7">TetR family transcriptional regulator</fullName>
    </submittedName>
</protein>
<reference evidence="7" key="1">
    <citation type="journal article" date="2014" name="Int. J. Syst. Evol. Microbiol.">
        <title>Complete genome sequence of Corynebacterium casei LMG S-19264T (=DSM 44701T), isolated from a smear-ripened cheese.</title>
        <authorList>
            <consortium name="US DOE Joint Genome Institute (JGI-PGF)"/>
            <person name="Walter F."/>
            <person name="Albersmeier A."/>
            <person name="Kalinowski J."/>
            <person name="Ruckert C."/>
        </authorList>
    </citation>
    <scope>NUCLEOTIDE SEQUENCE</scope>
    <source>
        <strain evidence="7">CGMCC 1.15367</strain>
    </source>
</reference>